<dbReference type="Pfam" id="PF05198">
    <property type="entry name" value="IF3_N"/>
    <property type="match status" value="1"/>
</dbReference>
<dbReference type="PANTHER" id="PTHR10938">
    <property type="entry name" value="TRANSLATION INITIATION FACTOR IF-3"/>
    <property type="match status" value="1"/>
</dbReference>
<dbReference type="Gene3D" id="3.10.20.80">
    <property type="entry name" value="Translation initiation factor 3 (IF-3), N-terminal domain"/>
    <property type="match status" value="1"/>
</dbReference>
<dbReference type="GO" id="GO:0043022">
    <property type="term" value="F:ribosome binding"/>
    <property type="evidence" value="ECO:0007669"/>
    <property type="project" value="TreeGrafter"/>
</dbReference>
<evidence type="ECO:0000259" key="4">
    <source>
        <dbReference type="Pfam" id="PF05198"/>
    </source>
</evidence>
<dbReference type="SUPFAM" id="SSF55200">
    <property type="entry name" value="Translation initiation factor IF3, C-terminal domain"/>
    <property type="match status" value="1"/>
</dbReference>
<keyword evidence="2" id="KW-0396">Initiation factor</keyword>
<proteinExistence type="inferred from homology"/>
<gene>
    <name evidence="5" type="ORF">IWQ62_004820</name>
</gene>
<comment type="similarity">
    <text evidence="1">Belongs to the IF-3 family.</text>
</comment>
<accession>A0A9W8AL65</accession>
<dbReference type="InterPro" id="IPR001288">
    <property type="entry name" value="Translation_initiation_fac_3"/>
</dbReference>
<evidence type="ECO:0000256" key="3">
    <source>
        <dbReference type="ARBA" id="ARBA00022917"/>
    </source>
</evidence>
<dbReference type="InterPro" id="IPR019814">
    <property type="entry name" value="Translation_initiation_fac_3_N"/>
</dbReference>
<protein>
    <recommendedName>
        <fullName evidence="4">Translation initiation factor 3 N-terminal domain-containing protein</fullName>
    </recommendedName>
</protein>
<dbReference type="EMBL" id="JANBPY010001730">
    <property type="protein sequence ID" value="KAJ1958925.1"/>
    <property type="molecule type" value="Genomic_DNA"/>
</dbReference>
<dbReference type="Gene3D" id="3.30.110.10">
    <property type="entry name" value="Translation initiation factor 3 (IF-3), C-terminal domain"/>
    <property type="match status" value="1"/>
</dbReference>
<evidence type="ECO:0000256" key="1">
    <source>
        <dbReference type="ARBA" id="ARBA00005439"/>
    </source>
</evidence>
<sequence length="161" mass="18182">DEKISSPTIELIDVDGNIVGIQNLADVLQRIDRAEFTVVRVDKSSKPPKCRMMRKKDLFDKMKKKKKASPGLRQQGGTPRELLVGSNITEHDLSHKLNRVEQLLNKKRQVRVIIVRKTQRGKPDRSRPLADEIIAQLTSVGKLHGSIVVEGKNTTFLLMPN</sequence>
<dbReference type="GO" id="GO:0003743">
    <property type="term" value="F:translation initiation factor activity"/>
    <property type="evidence" value="ECO:0007669"/>
    <property type="project" value="UniProtKB-KW"/>
</dbReference>
<evidence type="ECO:0000256" key="2">
    <source>
        <dbReference type="ARBA" id="ARBA00022540"/>
    </source>
</evidence>
<dbReference type="InterPro" id="IPR036787">
    <property type="entry name" value="T_IF-3_N_sf"/>
</dbReference>
<dbReference type="Proteomes" id="UP001150925">
    <property type="component" value="Unassembled WGS sequence"/>
</dbReference>
<dbReference type="InterPro" id="IPR036788">
    <property type="entry name" value="T_IF-3_C_sf"/>
</dbReference>
<keyword evidence="6" id="KW-1185">Reference proteome</keyword>
<organism evidence="5 6">
    <name type="scientific">Dispira parvispora</name>
    <dbReference type="NCBI Taxonomy" id="1520584"/>
    <lineage>
        <taxon>Eukaryota</taxon>
        <taxon>Fungi</taxon>
        <taxon>Fungi incertae sedis</taxon>
        <taxon>Zoopagomycota</taxon>
        <taxon>Kickxellomycotina</taxon>
        <taxon>Dimargaritomycetes</taxon>
        <taxon>Dimargaritales</taxon>
        <taxon>Dimargaritaceae</taxon>
        <taxon>Dispira</taxon>
    </lineage>
</organism>
<dbReference type="GO" id="GO:0005739">
    <property type="term" value="C:mitochondrion"/>
    <property type="evidence" value="ECO:0007669"/>
    <property type="project" value="TreeGrafter"/>
</dbReference>
<dbReference type="PANTHER" id="PTHR10938:SF0">
    <property type="entry name" value="TRANSLATION INITIATION FACTOR IF-3, MITOCHONDRIAL"/>
    <property type="match status" value="1"/>
</dbReference>
<dbReference type="SUPFAM" id="SSF54364">
    <property type="entry name" value="Translation initiation factor IF3, N-terminal domain"/>
    <property type="match status" value="1"/>
</dbReference>
<name>A0A9W8AL65_9FUNG</name>
<reference evidence="5" key="1">
    <citation type="submission" date="2022-07" db="EMBL/GenBank/DDBJ databases">
        <title>Phylogenomic reconstructions and comparative analyses of Kickxellomycotina fungi.</title>
        <authorList>
            <person name="Reynolds N.K."/>
            <person name="Stajich J.E."/>
            <person name="Barry K."/>
            <person name="Grigoriev I.V."/>
            <person name="Crous P."/>
            <person name="Smith M.E."/>
        </authorList>
    </citation>
    <scope>NUCLEOTIDE SEQUENCE</scope>
    <source>
        <strain evidence="5">RSA 1196</strain>
    </source>
</reference>
<feature type="non-terminal residue" evidence="5">
    <location>
        <position position="1"/>
    </location>
</feature>
<dbReference type="OrthoDB" id="21573at2759"/>
<dbReference type="AlphaFoldDB" id="A0A9W8AL65"/>
<dbReference type="GO" id="GO:0070124">
    <property type="term" value="P:mitochondrial translational initiation"/>
    <property type="evidence" value="ECO:0007669"/>
    <property type="project" value="TreeGrafter"/>
</dbReference>
<dbReference type="GO" id="GO:0032790">
    <property type="term" value="P:ribosome disassembly"/>
    <property type="evidence" value="ECO:0007669"/>
    <property type="project" value="TreeGrafter"/>
</dbReference>
<keyword evidence="3" id="KW-0648">Protein biosynthesis</keyword>
<comment type="caution">
    <text evidence="5">The sequence shown here is derived from an EMBL/GenBank/DDBJ whole genome shotgun (WGS) entry which is preliminary data.</text>
</comment>
<feature type="domain" description="Translation initiation factor 3 N-terminal" evidence="4">
    <location>
        <begin position="2"/>
        <end position="68"/>
    </location>
</feature>
<evidence type="ECO:0000313" key="6">
    <source>
        <dbReference type="Proteomes" id="UP001150925"/>
    </source>
</evidence>
<evidence type="ECO:0000313" key="5">
    <source>
        <dbReference type="EMBL" id="KAJ1958925.1"/>
    </source>
</evidence>